<dbReference type="EMBL" id="MHUV01000005">
    <property type="protein sequence ID" value="OHA82643.1"/>
    <property type="molecule type" value="Genomic_DNA"/>
</dbReference>
<organism evidence="1 2">
    <name type="scientific">Candidatus Yonathbacteria bacterium RIFCSPLOWO2_01_FULL_43_27</name>
    <dbReference type="NCBI Taxonomy" id="1802726"/>
    <lineage>
        <taxon>Bacteria</taxon>
        <taxon>Candidatus Yonathiibacteriota</taxon>
    </lineage>
</organism>
<comment type="caution">
    <text evidence="1">The sequence shown here is derived from an EMBL/GenBank/DDBJ whole genome shotgun (WGS) entry which is preliminary data.</text>
</comment>
<dbReference type="Proteomes" id="UP000178817">
    <property type="component" value="Unassembled WGS sequence"/>
</dbReference>
<evidence type="ECO:0000313" key="2">
    <source>
        <dbReference type="Proteomes" id="UP000178817"/>
    </source>
</evidence>
<sequence length="276" mass="31862">MQGKGQLVHFLESVILQEHSSIPLRSSFSLRVLSHSEKERDGGIILKENEGGRTLLKVKPGHLKKRTNLILCAQQIVFGEFNIVARKIDGVVSERIVEYVEQYYGKYRTNCATFVEYMRTGFFTKYDSGSDHQIFSAGVNLYTTQKIEPGDTLCVLYYRKEVTRRHKRLREIRKHCRRNKKLSDLTHINEKSLSRTLSPKEITNLCQSTIYGNYHFLYCIGTNNGEPILIHQIGLIEPEEQEQEKPAIVISIGTTNLYTNFIPAHMFIKKGRLKRP</sequence>
<dbReference type="AlphaFoldDB" id="A0A1G2SCA2"/>
<evidence type="ECO:0000313" key="1">
    <source>
        <dbReference type="EMBL" id="OHA82643.1"/>
    </source>
</evidence>
<proteinExistence type="predicted"/>
<name>A0A1G2SCA2_9BACT</name>
<reference evidence="1 2" key="1">
    <citation type="journal article" date="2016" name="Nat. Commun.">
        <title>Thousands of microbial genomes shed light on interconnected biogeochemical processes in an aquifer system.</title>
        <authorList>
            <person name="Anantharaman K."/>
            <person name="Brown C.T."/>
            <person name="Hug L.A."/>
            <person name="Sharon I."/>
            <person name="Castelle C.J."/>
            <person name="Probst A.J."/>
            <person name="Thomas B.C."/>
            <person name="Singh A."/>
            <person name="Wilkins M.J."/>
            <person name="Karaoz U."/>
            <person name="Brodie E.L."/>
            <person name="Williams K.H."/>
            <person name="Hubbard S.S."/>
            <person name="Banfield J.F."/>
        </authorList>
    </citation>
    <scope>NUCLEOTIDE SEQUENCE [LARGE SCALE GENOMIC DNA]</scope>
</reference>
<gene>
    <name evidence="1" type="ORF">A3B07_01775</name>
</gene>
<accession>A0A1G2SCA2</accession>
<protein>
    <submittedName>
        <fullName evidence="1">Uncharacterized protein</fullName>
    </submittedName>
</protein>